<evidence type="ECO:0000256" key="2">
    <source>
        <dbReference type="ARBA" id="ARBA00022714"/>
    </source>
</evidence>
<dbReference type="PANTHER" id="PTHR43661:SF3">
    <property type="entry name" value="D-XYLONATE DEHYDRATASE YAGF-RELATED"/>
    <property type="match status" value="1"/>
</dbReference>
<accession>A0A1H1D6X2</accession>
<evidence type="ECO:0000256" key="1">
    <source>
        <dbReference type="ARBA" id="ARBA00006486"/>
    </source>
</evidence>
<reference evidence="9" key="1">
    <citation type="submission" date="2016-10" db="EMBL/GenBank/DDBJ databases">
        <authorList>
            <person name="Varghese N."/>
            <person name="Submissions S."/>
        </authorList>
    </citation>
    <scope>NUCLEOTIDE SEQUENCE [LARGE SCALE GENOMIC DNA]</scope>
    <source>
        <strain evidence="9">DSM 45459</strain>
    </source>
</reference>
<evidence type="ECO:0000313" key="8">
    <source>
        <dbReference type="EMBL" id="SDQ72277.1"/>
    </source>
</evidence>
<evidence type="ECO:0000256" key="3">
    <source>
        <dbReference type="ARBA" id="ARBA00023014"/>
    </source>
</evidence>
<evidence type="ECO:0000313" key="9">
    <source>
        <dbReference type="Proteomes" id="UP000199301"/>
    </source>
</evidence>
<feature type="compositionally biased region" description="Low complexity" evidence="6">
    <location>
        <begin position="72"/>
        <end position="98"/>
    </location>
</feature>
<keyword evidence="2" id="KW-0479">Metal-binding</keyword>
<dbReference type="GO" id="GO:0051537">
    <property type="term" value="F:2 iron, 2 sulfur cluster binding"/>
    <property type="evidence" value="ECO:0007669"/>
    <property type="project" value="UniProtKB-KW"/>
</dbReference>
<dbReference type="EMBL" id="FNKO01000002">
    <property type="protein sequence ID" value="SDQ72277.1"/>
    <property type="molecule type" value="Genomic_DNA"/>
</dbReference>
<dbReference type="Proteomes" id="UP000199301">
    <property type="component" value="Unassembled WGS sequence"/>
</dbReference>
<sequence>MPELRSRTATHGRNAAGARSLWRATGMTDNDFGKPIVAIANSYTQFVPGHVHLRDLGEVIAGAVRAEGGVPASSTPRRSTTASRRGTRGCCTRSPRGS</sequence>
<protein>
    <submittedName>
        <fullName evidence="8">Dehydratase family protein</fullName>
    </submittedName>
</protein>
<keyword evidence="2" id="KW-0408">Iron</keyword>
<feature type="region of interest" description="Disordered" evidence="6">
    <location>
        <begin position="68"/>
        <end position="98"/>
    </location>
</feature>
<proteinExistence type="inferred from homology"/>
<feature type="domain" description="Dihydroxy-acid/6-phosphogluconate dehydratase N-terminal" evidence="7">
    <location>
        <begin position="34"/>
        <end position="74"/>
    </location>
</feature>
<dbReference type="PANTHER" id="PTHR43661">
    <property type="entry name" value="D-XYLONATE DEHYDRATASE"/>
    <property type="match status" value="1"/>
</dbReference>
<evidence type="ECO:0000259" key="7">
    <source>
        <dbReference type="Pfam" id="PF00920"/>
    </source>
</evidence>
<comment type="similarity">
    <text evidence="1">Belongs to the IlvD/Edd family.</text>
</comment>
<organism evidence="8 9">
    <name type="scientific">Actinopolyspora saharensis</name>
    <dbReference type="NCBI Taxonomy" id="995062"/>
    <lineage>
        <taxon>Bacteria</taxon>
        <taxon>Bacillati</taxon>
        <taxon>Actinomycetota</taxon>
        <taxon>Actinomycetes</taxon>
        <taxon>Actinopolysporales</taxon>
        <taxon>Actinopolysporaceae</taxon>
        <taxon>Actinopolyspora</taxon>
    </lineage>
</organism>
<evidence type="ECO:0000256" key="6">
    <source>
        <dbReference type="SAM" id="MobiDB-lite"/>
    </source>
</evidence>
<dbReference type="SUPFAM" id="SSF143975">
    <property type="entry name" value="IlvD/EDD N-terminal domain-like"/>
    <property type="match status" value="1"/>
</dbReference>
<keyword evidence="3" id="KW-0411">Iron-sulfur</keyword>
<dbReference type="GO" id="GO:0016836">
    <property type="term" value="F:hydro-lyase activity"/>
    <property type="evidence" value="ECO:0007669"/>
    <property type="project" value="TreeGrafter"/>
</dbReference>
<keyword evidence="2" id="KW-0001">2Fe-2S</keyword>
<keyword evidence="9" id="KW-1185">Reference proteome</keyword>
<keyword evidence="4" id="KW-0456">Lyase</keyword>
<dbReference type="InterPro" id="IPR000581">
    <property type="entry name" value="ILV_EDD_N"/>
</dbReference>
<keyword evidence="5" id="KW-0028">Amino-acid biosynthesis</keyword>
<dbReference type="STRING" id="995062.SAMN04489718_1929"/>
<evidence type="ECO:0000256" key="4">
    <source>
        <dbReference type="ARBA" id="ARBA00023239"/>
    </source>
</evidence>
<dbReference type="GO" id="GO:0009082">
    <property type="term" value="P:branched-chain amino acid biosynthetic process"/>
    <property type="evidence" value="ECO:0007669"/>
    <property type="project" value="UniProtKB-KW"/>
</dbReference>
<name>A0A1H1D6X2_9ACTN</name>
<evidence type="ECO:0000256" key="5">
    <source>
        <dbReference type="ARBA" id="ARBA00023304"/>
    </source>
</evidence>
<dbReference type="GO" id="GO:0005829">
    <property type="term" value="C:cytosol"/>
    <property type="evidence" value="ECO:0007669"/>
    <property type="project" value="TreeGrafter"/>
</dbReference>
<dbReference type="AlphaFoldDB" id="A0A1H1D6X2"/>
<dbReference type="InterPro" id="IPR037237">
    <property type="entry name" value="IlvD/EDD_N"/>
</dbReference>
<gene>
    <name evidence="8" type="ORF">SAMN04489718_1929</name>
</gene>
<keyword evidence="5" id="KW-0100">Branched-chain amino acid biosynthesis</keyword>
<dbReference type="Pfam" id="PF00920">
    <property type="entry name" value="ILVD_EDD_N"/>
    <property type="match status" value="1"/>
</dbReference>